<evidence type="ECO:0000256" key="2">
    <source>
        <dbReference type="ARBA" id="ARBA00005384"/>
    </source>
</evidence>
<keyword evidence="4" id="KW-0663">Pyridoxal phosphate</keyword>
<dbReference type="Proteomes" id="UP001234602">
    <property type="component" value="Unassembled WGS sequence"/>
</dbReference>
<comment type="similarity">
    <text evidence="2">In the C-terminal section; belongs to the class-I pyridoxal-phosphate-dependent aminotransferase family.</text>
</comment>
<dbReference type="InterPro" id="IPR015424">
    <property type="entry name" value="PyrdxlP-dep_Trfase"/>
</dbReference>
<dbReference type="Pfam" id="PF00155">
    <property type="entry name" value="Aminotran_1_2"/>
    <property type="match status" value="1"/>
</dbReference>
<keyword evidence="6" id="KW-0238">DNA-binding</keyword>
<dbReference type="InterPro" id="IPR004839">
    <property type="entry name" value="Aminotransferase_I/II_large"/>
</dbReference>
<evidence type="ECO:0000256" key="7">
    <source>
        <dbReference type="ARBA" id="ARBA00023163"/>
    </source>
</evidence>
<dbReference type="EMBL" id="JAUCEY010000008">
    <property type="protein sequence ID" value="MDM5454046.1"/>
    <property type="molecule type" value="Genomic_DNA"/>
</dbReference>
<dbReference type="InterPro" id="IPR015421">
    <property type="entry name" value="PyrdxlP-dep_Trfase_major"/>
</dbReference>
<dbReference type="SMART" id="SM00345">
    <property type="entry name" value="HTH_GNTR"/>
    <property type="match status" value="1"/>
</dbReference>
<dbReference type="PANTHER" id="PTHR46577">
    <property type="entry name" value="HTH-TYPE TRANSCRIPTIONAL REGULATORY PROTEIN GABR"/>
    <property type="match status" value="1"/>
</dbReference>
<dbReference type="Gene3D" id="1.10.10.10">
    <property type="entry name" value="Winged helix-like DNA-binding domain superfamily/Winged helix DNA-binding domain"/>
    <property type="match status" value="1"/>
</dbReference>
<proteinExistence type="inferred from homology"/>
<reference evidence="9" key="1">
    <citation type="submission" date="2023-06" db="EMBL/GenBank/DDBJ databases">
        <title>Comparative genomics of Bacillaceae isolates and their secondary metabolite potential.</title>
        <authorList>
            <person name="Song L."/>
            <person name="Nielsen L.J."/>
            <person name="Mohite O."/>
            <person name="Xu X."/>
            <person name="Weber T."/>
            <person name="Kovacs A.T."/>
        </authorList>
    </citation>
    <scope>NUCLEOTIDE SEQUENCE</scope>
    <source>
        <strain evidence="9">D8_B_37</strain>
    </source>
</reference>
<protein>
    <submittedName>
        <fullName evidence="9">PLP-dependent aminotransferase family protein</fullName>
    </submittedName>
</protein>
<dbReference type="InterPro" id="IPR036388">
    <property type="entry name" value="WH-like_DNA-bd_sf"/>
</dbReference>
<feature type="domain" description="HTH gntR-type" evidence="8">
    <location>
        <begin position="1"/>
        <end position="69"/>
    </location>
</feature>
<keyword evidence="7" id="KW-0804">Transcription</keyword>
<dbReference type="InterPro" id="IPR036390">
    <property type="entry name" value="WH_DNA-bd_sf"/>
</dbReference>
<evidence type="ECO:0000256" key="1">
    <source>
        <dbReference type="ARBA" id="ARBA00001933"/>
    </source>
</evidence>
<gene>
    <name evidence="9" type="ORF">QUF89_18070</name>
</gene>
<name>A0AAW7IQJ4_9BACI</name>
<dbReference type="CDD" id="cd00609">
    <property type="entry name" value="AAT_like"/>
    <property type="match status" value="1"/>
</dbReference>
<dbReference type="PROSITE" id="PS50949">
    <property type="entry name" value="HTH_GNTR"/>
    <property type="match status" value="1"/>
</dbReference>
<dbReference type="InterPro" id="IPR051446">
    <property type="entry name" value="HTH_trans_reg/aminotransferase"/>
</dbReference>
<evidence type="ECO:0000313" key="10">
    <source>
        <dbReference type="Proteomes" id="UP001234602"/>
    </source>
</evidence>
<evidence type="ECO:0000256" key="4">
    <source>
        <dbReference type="ARBA" id="ARBA00022898"/>
    </source>
</evidence>
<evidence type="ECO:0000256" key="6">
    <source>
        <dbReference type="ARBA" id="ARBA00023125"/>
    </source>
</evidence>
<accession>A0AAW7IQJ4</accession>
<dbReference type="RefSeq" id="WP_061462840.1">
    <property type="nucleotide sequence ID" value="NZ_CP011008.1"/>
</dbReference>
<evidence type="ECO:0000256" key="5">
    <source>
        <dbReference type="ARBA" id="ARBA00023015"/>
    </source>
</evidence>
<evidence type="ECO:0000256" key="3">
    <source>
        <dbReference type="ARBA" id="ARBA00022576"/>
    </source>
</evidence>
<dbReference type="GO" id="GO:0003700">
    <property type="term" value="F:DNA-binding transcription factor activity"/>
    <property type="evidence" value="ECO:0007669"/>
    <property type="project" value="InterPro"/>
</dbReference>
<keyword evidence="5" id="KW-0805">Transcription regulation</keyword>
<keyword evidence="3 9" id="KW-0808">Transferase</keyword>
<dbReference type="KEGG" id="bsj:UP17_09830"/>
<dbReference type="GO" id="GO:0008483">
    <property type="term" value="F:transaminase activity"/>
    <property type="evidence" value="ECO:0007669"/>
    <property type="project" value="UniProtKB-KW"/>
</dbReference>
<dbReference type="Gene3D" id="3.40.640.10">
    <property type="entry name" value="Type I PLP-dependent aspartate aminotransferase-like (Major domain)"/>
    <property type="match status" value="1"/>
</dbReference>
<evidence type="ECO:0000313" key="9">
    <source>
        <dbReference type="EMBL" id="MDM5454046.1"/>
    </source>
</evidence>
<comment type="caution">
    <text evidence="9">The sequence shown here is derived from an EMBL/GenBank/DDBJ whole genome shotgun (WGS) entry which is preliminary data.</text>
</comment>
<dbReference type="PANTHER" id="PTHR46577:SF1">
    <property type="entry name" value="HTH-TYPE TRANSCRIPTIONAL REGULATORY PROTEIN GABR"/>
    <property type="match status" value="1"/>
</dbReference>
<organism evidence="9 10">
    <name type="scientific">Peribacillus simplex</name>
    <dbReference type="NCBI Taxonomy" id="1478"/>
    <lineage>
        <taxon>Bacteria</taxon>
        <taxon>Bacillati</taxon>
        <taxon>Bacillota</taxon>
        <taxon>Bacilli</taxon>
        <taxon>Bacillales</taxon>
        <taxon>Bacillaceae</taxon>
        <taxon>Peribacillus</taxon>
    </lineage>
</organism>
<dbReference type="SUPFAM" id="SSF46785">
    <property type="entry name" value="Winged helix' DNA-binding domain"/>
    <property type="match status" value="1"/>
</dbReference>
<dbReference type="GO" id="GO:0003677">
    <property type="term" value="F:DNA binding"/>
    <property type="evidence" value="ECO:0007669"/>
    <property type="project" value="UniProtKB-KW"/>
</dbReference>
<dbReference type="InterPro" id="IPR000524">
    <property type="entry name" value="Tscrpt_reg_HTH_GntR"/>
</dbReference>
<dbReference type="Pfam" id="PF00392">
    <property type="entry name" value="GntR"/>
    <property type="match status" value="1"/>
</dbReference>
<dbReference type="CDD" id="cd07377">
    <property type="entry name" value="WHTH_GntR"/>
    <property type="match status" value="1"/>
</dbReference>
<evidence type="ECO:0000259" key="8">
    <source>
        <dbReference type="PROSITE" id="PS50949"/>
    </source>
</evidence>
<comment type="cofactor">
    <cofactor evidence="1">
        <name>pyridoxal 5'-phosphate</name>
        <dbReference type="ChEBI" id="CHEBI:597326"/>
    </cofactor>
</comment>
<dbReference type="SUPFAM" id="SSF53383">
    <property type="entry name" value="PLP-dependent transferases"/>
    <property type="match status" value="1"/>
</dbReference>
<sequence length="447" mass="51638">MLKYEALFNEFESLIQNGQLKAGFKLPSIRRLSEQHQCSKSTVLKALQELEKRHLIYAVPKSGYYVVQKKFDGKSEPTAEIDFVTSAPSWHQFPYHDFQHCINKAIDTYQQELFIYGTPKGLPSLIKVIQKQLEQYQVFAKEEQIFITSGVQQALSLLTFIPFPNERTHILVEQPSYHLFVEQLKAYKISVLGIQRTAAGIDFGELERIFSSQKIKFFYTMPRFHNPLGTSYSKKDREEILKLAVKYGVYIVEDDYLADFEENMKVDPIFSGDTHHMVIYLKSFSKIMFPGLRIGVAVLPKPLAVSFQLYKRTADIDSSMISQAALEIYIKSGMFERHRNKVRLSYLGRAKLLYDALEKHSAQGFYRPSSICMNAHIVLPHRLNSAHLIKNLQNQQVLVETIGQNYIDGFHQEKIVKINVSNTNIQKLDQGIALIFKELNNKQNYYI</sequence>
<dbReference type="GO" id="GO:0030170">
    <property type="term" value="F:pyridoxal phosphate binding"/>
    <property type="evidence" value="ECO:0007669"/>
    <property type="project" value="InterPro"/>
</dbReference>
<dbReference type="AlphaFoldDB" id="A0AAW7IQJ4"/>
<keyword evidence="3 9" id="KW-0032">Aminotransferase</keyword>